<keyword evidence="2" id="KW-0408">Iron</keyword>
<evidence type="ECO:0000259" key="4">
    <source>
        <dbReference type="PROSITE" id="PS51379"/>
    </source>
</evidence>
<sequence length="291" mass="31003">MKELVILSGKGGTGKTSLTAAFAAITNNRVLCDADVDAADLHLLMAPAVKQETDFTGGGIAEIDPDRCTSCGRCLELCRFEAIRDDFVVDPIACEGCGVCVDLCPEQAIDFPIQTCGQWYISGTRFGPMVHARLGIAEENSGKLVALVRQEARKLAEAQNLDLILTDGPPGVGCPVIASLGGATALLIVAEPTVSGIHDMGRAAELAAHFKVPAMVCVNKYDLNPDQSDAIEALCRDRGLAFVGRIPFDPVFTKAMVYGKTVFEYDAKAEVTEAVRRLWETIAASPEMNPA</sequence>
<dbReference type="HOGENOM" id="CLU_067767_1_0_7"/>
<dbReference type="SUPFAM" id="SSF54862">
    <property type="entry name" value="4Fe-4S ferredoxins"/>
    <property type="match status" value="1"/>
</dbReference>
<proteinExistence type="predicted"/>
<dbReference type="Pfam" id="PF00037">
    <property type="entry name" value="Fer4"/>
    <property type="match status" value="2"/>
</dbReference>
<gene>
    <name evidence="5" type="ordered locus">Dole_0577</name>
</gene>
<dbReference type="GO" id="GO:0046872">
    <property type="term" value="F:metal ion binding"/>
    <property type="evidence" value="ECO:0007669"/>
    <property type="project" value="UniProtKB-KW"/>
</dbReference>
<dbReference type="InterPro" id="IPR027417">
    <property type="entry name" value="P-loop_NTPase"/>
</dbReference>
<evidence type="ECO:0000256" key="1">
    <source>
        <dbReference type="ARBA" id="ARBA00022723"/>
    </source>
</evidence>
<dbReference type="OrthoDB" id="9778602at2"/>
<reference evidence="5 6" key="1">
    <citation type="submission" date="2007-10" db="EMBL/GenBank/DDBJ databases">
        <title>Complete sequence of Desulfococcus oleovorans Hxd3.</title>
        <authorList>
            <consortium name="US DOE Joint Genome Institute"/>
            <person name="Copeland A."/>
            <person name="Lucas S."/>
            <person name="Lapidus A."/>
            <person name="Barry K."/>
            <person name="Glavina del Rio T."/>
            <person name="Dalin E."/>
            <person name="Tice H."/>
            <person name="Pitluck S."/>
            <person name="Kiss H."/>
            <person name="Brettin T."/>
            <person name="Bruce D."/>
            <person name="Detter J.C."/>
            <person name="Han C."/>
            <person name="Schmutz J."/>
            <person name="Larimer F."/>
            <person name="Land M."/>
            <person name="Hauser L."/>
            <person name="Kyrpides N."/>
            <person name="Kim E."/>
            <person name="Wawrik B."/>
            <person name="Richardson P."/>
        </authorList>
    </citation>
    <scope>NUCLEOTIDE SEQUENCE [LARGE SCALE GENOMIC DNA]</scope>
    <source>
        <strain evidence="6">DSM 6200 / JCM 39069 / Hxd3</strain>
    </source>
</reference>
<dbReference type="InterPro" id="IPR002586">
    <property type="entry name" value="CobQ/CobB/MinD/ParA_Nub-bd_dom"/>
</dbReference>
<dbReference type="InterPro" id="IPR017896">
    <property type="entry name" value="4Fe4S_Fe-S-bd"/>
</dbReference>
<dbReference type="InterPro" id="IPR017900">
    <property type="entry name" value="4Fe4S_Fe_S_CS"/>
</dbReference>
<dbReference type="eggNOG" id="COG1149">
    <property type="taxonomic scope" value="Bacteria"/>
</dbReference>
<name>A8ZU75_DESOH</name>
<feature type="domain" description="4Fe-4S ferredoxin-type" evidence="4">
    <location>
        <begin position="59"/>
        <end position="84"/>
    </location>
</feature>
<dbReference type="Gene3D" id="3.40.50.300">
    <property type="entry name" value="P-loop containing nucleotide triphosphate hydrolases"/>
    <property type="match status" value="1"/>
</dbReference>
<organism evidence="5 6">
    <name type="scientific">Desulfosudis oleivorans (strain DSM 6200 / JCM 39069 / Hxd3)</name>
    <name type="common">Desulfococcus oleovorans</name>
    <dbReference type="NCBI Taxonomy" id="96561"/>
    <lineage>
        <taxon>Bacteria</taxon>
        <taxon>Pseudomonadati</taxon>
        <taxon>Thermodesulfobacteriota</taxon>
        <taxon>Desulfobacteria</taxon>
        <taxon>Desulfobacterales</taxon>
        <taxon>Desulfosudaceae</taxon>
        <taxon>Desulfosudis</taxon>
    </lineage>
</organism>
<dbReference type="SUPFAM" id="SSF52540">
    <property type="entry name" value="P-loop containing nucleoside triphosphate hydrolases"/>
    <property type="match status" value="1"/>
</dbReference>
<accession>A8ZU75</accession>
<evidence type="ECO:0000313" key="5">
    <source>
        <dbReference type="EMBL" id="ABW66387.1"/>
    </source>
</evidence>
<keyword evidence="1" id="KW-0479">Metal-binding</keyword>
<evidence type="ECO:0000256" key="2">
    <source>
        <dbReference type="ARBA" id="ARBA00023004"/>
    </source>
</evidence>
<dbReference type="STRING" id="96561.Dole_0577"/>
<dbReference type="EMBL" id="CP000859">
    <property type="protein sequence ID" value="ABW66387.1"/>
    <property type="molecule type" value="Genomic_DNA"/>
</dbReference>
<dbReference type="Gene3D" id="3.30.70.20">
    <property type="match status" value="1"/>
</dbReference>
<dbReference type="PROSITE" id="PS00198">
    <property type="entry name" value="4FE4S_FER_1"/>
    <property type="match status" value="1"/>
</dbReference>
<dbReference type="KEGG" id="dol:Dole_0577"/>
<keyword evidence="6" id="KW-1185">Reference proteome</keyword>
<dbReference type="RefSeq" id="WP_012174006.1">
    <property type="nucleotide sequence ID" value="NC_009943.1"/>
</dbReference>
<dbReference type="CDD" id="cd03110">
    <property type="entry name" value="SIMIBI_bact_arch"/>
    <property type="match status" value="1"/>
</dbReference>
<dbReference type="PANTHER" id="PTHR43534:SF1">
    <property type="entry name" value="4FE-4S CLUSTER CONTAINING PARA FAMILY ATPASE PROTEIN"/>
    <property type="match status" value="1"/>
</dbReference>
<dbReference type="Pfam" id="PF01656">
    <property type="entry name" value="CbiA"/>
    <property type="match status" value="1"/>
</dbReference>
<evidence type="ECO:0000313" key="6">
    <source>
        <dbReference type="Proteomes" id="UP000008561"/>
    </source>
</evidence>
<dbReference type="AlphaFoldDB" id="A8ZU75"/>
<dbReference type="PROSITE" id="PS51379">
    <property type="entry name" value="4FE4S_FER_2"/>
    <property type="match status" value="2"/>
</dbReference>
<feature type="domain" description="4Fe-4S ferredoxin-type" evidence="4">
    <location>
        <begin position="85"/>
        <end position="114"/>
    </location>
</feature>
<evidence type="ECO:0000256" key="3">
    <source>
        <dbReference type="ARBA" id="ARBA00023014"/>
    </source>
</evidence>
<dbReference type="Proteomes" id="UP000008561">
    <property type="component" value="Chromosome"/>
</dbReference>
<dbReference type="PANTHER" id="PTHR43534">
    <property type="entry name" value="MIND SUPERFAMILY P-LOOP ATPASE CONTAINING AN INSERTED FERREDOXIN DOMAIN"/>
    <property type="match status" value="1"/>
</dbReference>
<keyword evidence="3" id="KW-0411">Iron-sulfur</keyword>
<dbReference type="GO" id="GO:0051536">
    <property type="term" value="F:iron-sulfur cluster binding"/>
    <property type="evidence" value="ECO:0007669"/>
    <property type="project" value="UniProtKB-KW"/>
</dbReference>
<protein>
    <submittedName>
        <fullName evidence="5">Cobyrinic acid ac-diamide synthase</fullName>
    </submittedName>
</protein>